<dbReference type="PANTHER" id="PTHR48043:SF159">
    <property type="entry name" value="EG:EG0003.4 PROTEIN-RELATED"/>
    <property type="match status" value="1"/>
</dbReference>
<dbReference type="InterPro" id="IPR002213">
    <property type="entry name" value="UDP_glucos_trans"/>
</dbReference>
<dbReference type="FunFam" id="3.40.50.2000:FF:000021">
    <property type="entry name" value="UDP-glucuronosyltransferase"/>
    <property type="match status" value="1"/>
</dbReference>
<dbReference type="GO" id="GO:0015020">
    <property type="term" value="F:glucuronosyltransferase activity"/>
    <property type="evidence" value="ECO:0007669"/>
    <property type="project" value="UniProtKB-EC"/>
</dbReference>
<evidence type="ECO:0000256" key="5">
    <source>
        <dbReference type="RuleBase" id="RU362059"/>
    </source>
</evidence>
<accession>A0AAV2PJU5</accession>
<protein>
    <recommendedName>
        <fullName evidence="5">UDP-glucuronosyltransferase</fullName>
        <ecNumber evidence="5">2.4.1.17</ecNumber>
    </recommendedName>
</protein>
<feature type="non-terminal residue" evidence="6">
    <location>
        <position position="1"/>
    </location>
</feature>
<dbReference type="Gene3D" id="3.40.50.2000">
    <property type="entry name" value="Glycogen Phosphorylase B"/>
    <property type="match status" value="2"/>
</dbReference>
<dbReference type="PROSITE" id="PS00375">
    <property type="entry name" value="UDPGT"/>
    <property type="match status" value="1"/>
</dbReference>
<dbReference type="SUPFAM" id="SSF53756">
    <property type="entry name" value="UDP-Glycosyltransferase/glycogen phosphorylase"/>
    <property type="match status" value="1"/>
</dbReference>
<feature type="transmembrane region" description="Helical" evidence="5">
    <location>
        <begin position="476"/>
        <end position="499"/>
    </location>
</feature>
<feature type="non-terminal residue" evidence="6">
    <location>
        <position position="511"/>
    </location>
</feature>
<dbReference type="Pfam" id="PF00201">
    <property type="entry name" value="UDPGT"/>
    <property type="match status" value="1"/>
</dbReference>
<evidence type="ECO:0000313" key="7">
    <source>
        <dbReference type="Proteomes" id="UP001497623"/>
    </source>
</evidence>
<comment type="subcellular location">
    <subcellularLocation>
        <location evidence="5">Membrane</location>
        <topology evidence="5">Single-pass membrane protein</topology>
    </subcellularLocation>
</comment>
<evidence type="ECO:0000313" key="6">
    <source>
        <dbReference type="EMBL" id="CAL4058800.1"/>
    </source>
</evidence>
<evidence type="ECO:0000256" key="4">
    <source>
        <dbReference type="RuleBase" id="RU003718"/>
    </source>
</evidence>
<dbReference type="EC" id="2.4.1.17" evidence="5"/>
<keyword evidence="5" id="KW-0812">Transmembrane</keyword>
<dbReference type="Proteomes" id="UP001497623">
    <property type="component" value="Unassembled WGS sequence"/>
</dbReference>
<evidence type="ECO:0000256" key="3">
    <source>
        <dbReference type="ARBA" id="ARBA00022679"/>
    </source>
</evidence>
<dbReference type="AlphaFoldDB" id="A0AAV2PJU5"/>
<keyword evidence="3 4" id="KW-0808">Transferase</keyword>
<dbReference type="EMBL" id="CAXKWB010000046">
    <property type="protein sequence ID" value="CAL4058800.1"/>
    <property type="molecule type" value="Genomic_DNA"/>
</dbReference>
<comment type="similarity">
    <text evidence="1 4">Belongs to the UDP-glycosyltransferase family.</text>
</comment>
<name>A0AAV2PJU5_MEGNR</name>
<evidence type="ECO:0000256" key="2">
    <source>
        <dbReference type="ARBA" id="ARBA00022676"/>
    </source>
</evidence>
<reference evidence="6 7" key="1">
    <citation type="submission" date="2024-05" db="EMBL/GenBank/DDBJ databases">
        <authorList>
            <person name="Wallberg A."/>
        </authorList>
    </citation>
    <scope>NUCLEOTIDE SEQUENCE [LARGE SCALE GENOMIC DNA]</scope>
</reference>
<dbReference type="InterPro" id="IPR035595">
    <property type="entry name" value="UDP_glycos_trans_CS"/>
</dbReference>
<dbReference type="GO" id="GO:0016020">
    <property type="term" value="C:membrane"/>
    <property type="evidence" value="ECO:0007669"/>
    <property type="project" value="UniProtKB-SubCell"/>
</dbReference>
<evidence type="ECO:0000256" key="1">
    <source>
        <dbReference type="ARBA" id="ARBA00009995"/>
    </source>
</evidence>
<proteinExistence type="inferred from homology"/>
<organism evidence="6 7">
    <name type="scientific">Meganyctiphanes norvegica</name>
    <name type="common">Northern krill</name>
    <name type="synonym">Thysanopoda norvegica</name>
    <dbReference type="NCBI Taxonomy" id="48144"/>
    <lineage>
        <taxon>Eukaryota</taxon>
        <taxon>Metazoa</taxon>
        <taxon>Ecdysozoa</taxon>
        <taxon>Arthropoda</taxon>
        <taxon>Crustacea</taxon>
        <taxon>Multicrustacea</taxon>
        <taxon>Malacostraca</taxon>
        <taxon>Eumalacostraca</taxon>
        <taxon>Eucarida</taxon>
        <taxon>Euphausiacea</taxon>
        <taxon>Euphausiidae</taxon>
        <taxon>Meganyctiphanes</taxon>
    </lineage>
</organism>
<gene>
    <name evidence="6" type="ORF">MNOR_LOCUS244</name>
</gene>
<keyword evidence="5" id="KW-1133">Transmembrane helix</keyword>
<keyword evidence="7" id="KW-1185">Reference proteome</keyword>
<dbReference type="PANTHER" id="PTHR48043">
    <property type="entry name" value="EG:EG0003.4 PROTEIN-RELATED"/>
    <property type="match status" value="1"/>
</dbReference>
<comment type="catalytic activity">
    <reaction evidence="5">
        <text>glucuronate acceptor + UDP-alpha-D-glucuronate = acceptor beta-D-glucuronoside + UDP + H(+)</text>
        <dbReference type="Rhea" id="RHEA:21032"/>
        <dbReference type="ChEBI" id="CHEBI:15378"/>
        <dbReference type="ChEBI" id="CHEBI:58052"/>
        <dbReference type="ChEBI" id="CHEBI:58223"/>
        <dbReference type="ChEBI" id="CHEBI:132367"/>
        <dbReference type="ChEBI" id="CHEBI:132368"/>
        <dbReference type="EC" id="2.4.1.17"/>
    </reaction>
</comment>
<keyword evidence="2 4" id="KW-0328">Glycosyltransferase</keyword>
<comment type="caution">
    <text evidence="6">The sequence shown here is derived from an EMBL/GenBank/DDBJ whole genome shotgun (WGS) entry which is preliminary data.</text>
</comment>
<keyword evidence="5" id="KW-0472">Membrane</keyword>
<dbReference type="CDD" id="cd03784">
    <property type="entry name" value="GT1_Gtf-like"/>
    <property type="match status" value="1"/>
</dbReference>
<sequence>VLPWLKFITIVISVIISNSNASRILFLAPVSSKSHNIFYLPIAEALAERGHEVKYASAYALKAEKTEVVIIPNRPYNELLSPQIMNTSILTTMKWGNTLTDSCFDGLATKEAQDLLQEKWDVVLISIFNNDCFLYHVNRMQVPYIWLVPNHIFEPFAHLSGMPWFPSFVGNPTNPLVSGLPPYTLLQRMINTLIDMFGVALFEYYYLPRIDSLCQSRGQCTEKDPNISDLRLNSSLLITNSIRAIESSATPYPPTVVHAGGIHLKTAKPLPQDEWVSSSGDNGFIFFSLGSVLRMEHMPQLLFRVLVKVFSSVPQRVLWKWDTDLPVDLLPSNIRMEKWLPQQDLLGHPSIRLFITHGGIHSTMEAAHHGVPIIGMPVFGDQNSNMVQVEGNGFGRILLWENLNEDRLLILINEVIKDKRMKSAIVKHSVLMNDLPVSSKDTAAYWVEYIIRHNGAPHLRCPARQMPWYRLYNIDVWAMLLLIAVTSTFLTFKAVVVCFKCTFRAQKIKSE</sequence>
<dbReference type="InterPro" id="IPR050271">
    <property type="entry name" value="UDP-glycosyltransferase"/>
</dbReference>